<dbReference type="CDD" id="cd18785">
    <property type="entry name" value="SF2_C"/>
    <property type="match status" value="1"/>
</dbReference>
<dbReference type="PANTHER" id="PTHR47396">
    <property type="entry name" value="TYPE I RESTRICTION ENZYME ECOKI R PROTEIN"/>
    <property type="match status" value="1"/>
</dbReference>
<gene>
    <name evidence="2" type="ORF">ACFFFU_02470</name>
</gene>
<dbReference type="Proteomes" id="UP001589898">
    <property type="component" value="Unassembled WGS sequence"/>
</dbReference>
<dbReference type="PANTHER" id="PTHR47396:SF1">
    <property type="entry name" value="ATP-DEPENDENT HELICASE IRC3-RELATED"/>
    <property type="match status" value="1"/>
</dbReference>
<evidence type="ECO:0000313" key="3">
    <source>
        <dbReference type="Proteomes" id="UP001589898"/>
    </source>
</evidence>
<keyword evidence="2" id="KW-0347">Helicase</keyword>
<accession>A0ABV6ST68</accession>
<dbReference type="GO" id="GO:0004386">
    <property type="term" value="F:helicase activity"/>
    <property type="evidence" value="ECO:0007669"/>
    <property type="project" value="UniProtKB-KW"/>
</dbReference>
<dbReference type="SUPFAM" id="SSF52540">
    <property type="entry name" value="P-loop containing nucleoside triphosphate hydrolases"/>
    <property type="match status" value="1"/>
</dbReference>
<dbReference type="Gene3D" id="3.40.50.300">
    <property type="entry name" value="P-loop containing nucleotide triphosphate hydrolases"/>
    <property type="match status" value="2"/>
</dbReference>
<name>A0ABV6ST68_9GAMM</name>
<keyword evidence="2" id="KW-0378">Hydrolase</keyword>
<keyword evidence="3" id="KW-1185">Reference proteome</keyword>
<dbReference type="RefSeq" id="WP_189496189.1">
    <property type="nucleotide sequence ID" value="NZ_BMZT01000004.1"/>
</dbReference>
<sequence length="889" mass="98736">MTGFAPKQYQQGALDSVRSYFGQCHNLGSPGVAFTATTEALWGKGLAYHRIDGFAADMPYFCLRIPTGGGKTWLAAKCVALVNTHLLRSEHSVVLWLVPSRAIRDQTLKLLKDRGSPLHAALADAGPVTALDLDEAKSLTRATLDTSTVVIVATVQAFNREEKDGLKVYQSSGTLMQHFEHLAGPQRENLLTDEGGAVPCSLANVLRLRRPFLVVDEAHNNRTDLAFSTLAAFNPSGILELTATPDTEKTPSNVLHSVSAVELKAEQMIKLPILLETEGDWQKCLAYAADRREQLQAAADAERRTGAPALRPLVLVQAQARSKDRDTLHWERVLAELTGNQGLGTEHVAVATGERNDLPDIEKKYPRGIADEACPVRFIITQQALAEGWDCPSAYILASLAGTQSETAVEQLLGRVLRQPEAKARATQALNQSYAYVMSSDFTATASALRDRLVAGAGFEQKAVEEFVRAGRQEQARFDLSSRPGRIVVQPVVVPLADAPQLRQLPRPLQGKVEWNRKTKELTIRQPLTEEESGQLAATAATETERAAIVQAGEISRTSAVEVRLSPAERGETLSVPGIGLWTQGELQLFDDAEVLDYPFDLSGYDAHPTQDDLQSLGIADRVASRGAIDVTDEGRVKFGFIAELQRDLGFSYRPEHWDEVKLSAWLCRNLPDVGITHASKWAFVQKWLRTLLREPGCDLARANRQKFLLRGLLESRIRALRKDAVRQAFQHVLFGDGRRERVKVGGEFQIAFDPQAYAPNADYDGDYDFRHHYYGRIGAFDSREEFECACWLDQQAARGRMRFWVRNLVNKPGASFFLQKADGRFYPDFICMLPEGEILVVEYKGGQGWTDAQDDRDIGGLWAELSNGRCRFVMVRDRQWRQIEDALG</sequence>
<evidence type="ECO:0000313" key="2">
    <source>
        <dbReference type="EMBL" id="MFC0716627.1"/>
    </source>
</evidence>
<dbReference type="InterPro" id="IPR050742">
    <property type="entry name" value="Helicase_Restrict-Modif_Enz"/>
</dbReference>
<dbReference type="Pfam" id="PF04851">
    <property type="entry name" value="ResIII"/>
    <property type="match status" value="1"/>
</dbReference>
<organism evidence="2 3">
    <name type="scientific">Luteimonas padinae</name>
    <dbReference type="NCBI Taxonomy" id="1714359"/>
    <lineage>
        <taxon>Bacteria</taxon>
        <taxon>Pseudomonadati</taxon>
        <taxon>Pseudomonadota</taxon>
        <taxon>Gammaproteobacteria</taxon>
        <taxon>Lysobacterales</taxon>
        <taxon>Lysobacteraceae</taxon>
        <taxon>Luteimonas</taxon>
    </lineage>
</organism>
<dbReference type="InterPro" id="IPR006935">
    <property type="entry name" value="Helicase/UvrB_N"/>
</dbReference>
<dbReference type="InterPro" id="IPR027417">
    <property type="entry name" value="P-loop_NTPase"/>
</dbReference>
<comment type="caution">
    <text evidence="2">The sequence shown here is derived from an EMBL/GenBank/DDBJ whole genome shotgun (WGS) entry which is preliminary data.</text>
</comment>
<dbReference type="EMBL" id="JBHLTF010000005">
    <property type="protein sequence ID" value="MFC0716627.1"/>
    <property type="molecule type" value="Genomic_DNA"/>
</dbReference>
<feature type="domain" description="Helicase/UvrB N-terminal" evidence="1">
    <location>
        <begin position="6"/>
        <end position="246"/>
    </location>
</feature>
<dbReference type="GO" id="GO:0016787">
    <property type="term" value="F:hydrolase activity"/>
    <property type="evidence" value="ECO:0007669"/>
    <property type="project" value="UniProtKB-KW"/>
</dbReference>
<keyword evidence="2" id="KW-0067">ATP-binding</keyword>
<dbReference type="EC" id="3.6.4.-" evidence="2"/>
<reference evidence="2 3" key="1">
    <citation type="submission" date="2024-09" db="EMBL/GenBank/DDBJ databases">
        <authorList>
            <person name="Sun Q."/>
            <person name="Mori K."/>
        </authorList>
    </citation>
    <scope>NUCLEOTIDE SEQUENCE [LARGE SCALE GENOMIC DNA]</scope>
    <source>
        <strain evidence="2 3">KCTC 52403</strain>
    </source>
</reference>
<protein>
    <submittedName>
        <fullName evidence="2">DEAD/DEAH box helicase</fullName>
        <ecNumber evidence="2">3.6.4.-</ecNumber>
    </submittedName>
</protein>
<proteinExistence type="predicted"/>
<evidence type="ECO:0000259" key="1">
    <source>
        <dbReference type="Pfam" id="PF04851"/>
    </source>
</evidence>
<keyword evidence="2" id="KW-0547">Nucleotide-binding</keyword>